<dbReference type="InterPro" id="IPR022267">
    <property type="entry name" value="Asp2"/>
</dbReference>
<proteinExistence type="predicted"/>
<dbReference type="AlphaFoldDB" id="A0A9Q6MTZ2"/>
<dbReference type="RefSeq" id="WP_107545424.1">
    <property type="nucleotide sequence ID" value="NZ_PZFQ01000070.1"/>
</dbReference>
<dbReference type="NCBIfam" id="NF033892">
    <property type="entry name" value="XcbB_CpsF_sero"/>
    <property type="match status" value="1"/>
</dbReference>
<accession>A0A9Q6MTZ2</accession>
<dbReference type="SUPFAM" id="SSF53474">
    <property type="entry name" value="alpha/beta-Hydrolases"/>
    <property type="match status" value="1"/>
</dbReference>
<sequence length="323" mass="37759">MESNKVYKLDEQINFENQKRILIDTGDQENYIQKARKSSAIHQQYKDLLKHDYILYFHQKTVSKFYKRKYVEELFQRKDLIKFNHLFYTLDAPEGRKVNEEAPRKLLVIFTCMPNAKEYDSSLIPKRMFPKFFDGIEKSLVKNVYTMRIMDINVSHGSHYINTTNYPEYERDIKGAIESVQSQLNITTENIVLYGGSKGGTGAIYHGAALDLKTLDVDPIVNIGGKLEQNDRRFLKDIRKEDLVPTINDNLSKQNNFIKHVICSEKVPLYYNETSRIDEQNINKINMKDKMITSHPEVSRNTVPEQLMILNFLLGGQKQFEKD</sequence>
<protein>
    <recommendedName>
        <fullName evidence="3">XcbB/CpsF family capsular polysaccharide biosynthesis protein</fullName>
    </recommendedName>
</protein>
<name>A0A9Q6MTZ2_9STAP</name>
<dbReference type="InterPro" id="IPR029058">
    <property type="entry name" value="AB_hydrolase_fold"/>
</dbReference>
<evidence type="ECO:0000313" key="2">
    <source>
        <dbReference type="Proteomes" id="UP000241960"/>
    </source>
</evidence>
<comment type="caution">
    <text evidence="1">The sequence shown here is derived from an EMBL/GenBank/DDBJ whole genome shotgun (WGS) entry which is preliminary data.</text>
</comment>
<evidence type="ECO:0008006" key="3">
    <source>
        <dbReference type="Google" id="ProtNLM"/>
    </source>
</evidence>
<reference evidence="1 2" key="1">
    <citation type="journal article" date="2016" name="Front. Microbiol.">
        <title>Comprehensive Phylogenetic Analysis of Bovine Non-aureus Staphylococci Species Based on Whole-Genome Sequencing.</title>
        <authorList>
            <person name="Naushad S."/>
            <person name="Barkema H.W."/>
            <person name="Luby C."/>
            <person name="Condas L.A."/>
            <person name="Nobrega D.B."/>
            <person name="Carson D.A."/>
            <person name="De Buck J."/>
        </authorList>
    </citation>
    <scope>NUCLEOTIDE SEQUENCE [LARGE SCALE GENOMIC DNA]</scope>
    <source>
        <strain evidence="1 2">SNUC 1231</strain>
    </source>
</reference>
<dbReference type="Pfam" id="PF16929">
    <property type="entry name" value="Asp2"/>
    <property type="match status" value="1"/>
</dbReference>
<dbReference type="GO" id="GO:0015031">
    <property type="term" value="P:protein transport"/>
    <property type="evidence" value="ECO:0007669"/>
    <property type="project" value="InterPro"/>
</dbReference>
<dbReference type="EMBL" id="PZFQ01000070">
    <property type="protein sequence ID" value="PTI73619.1"/>
    <property type="molecule type" value="Genomic_DNA"/>
</dbReference>
<gene>
    <name evidence="1" type="ORF">BU058_13000</name>
</gene>
<organism evidence="1 2">
    <name type="scientific">Staphylococcus succinus</name>
    <dbReference type="NCBI Taxonomy" id="61015"/>
    <lineage>
        <taxon>Bacteria</taxon>
        <taxon>Bacillati</taxon>
        <taxon>Bacillota</taxon>
        <taxon>Bacilli</taxon>
        <taxon>Bacillales</taxon>
        <taxon>Staphylococcaceae</taxon>
        <taxon>Staphylococcus</taxon>
    </lineage>
</organism>
<dbReference type="Proteomes" id="UP000241960">
    <property type="component" value="Unassembled WGS sequence"/>
</dbReference>
<evidence type="ECO:0000313" key="1">
    <source>
        <dbReference type="EMBL" id="PTI73619.1"/>
    </source>
</evidence>